<dbReference type="EMBL" id="CP025938">
    <property type="protein sequence ID" value="AUS06109.1"/>
    <property type="molecule type" value="Genomic_DNA"/>
</dbReference>
<evidence type="ECO:0000256" key="2">
    <source>
        <dbReference type="ARBA" id="ARBA00022670"/>
    </source>
</evidence>
<gene>
    <name evidence="9" type="ORF">C1A40_11885</name>
</gene>
<evidence type="ECO:0000256" key="7">
    <source>
        <dbReference type="ARBA" id="ARBA00023239"/>
    </source>
</evidence>
<keyword evidence="10" id="KW-1185">Reference proteome</keyword>
<evidence type="ECO:0000256" key="6">
    <source>
        <dbReference type="ARBA" id="ARBA00023125"/>
    </source>
</evidence>
<keyword evidence="2 8" id="KW-0645">Protease</keyword>
<accession>A0A2I7SJM7</accession>
<dbReference type="KEGG" id="taj:C1A40_11885"/>
<dbReference type="GO" id="GO:0008233">
    <property type="term" value="F:peptidase activity"/>
    <property type="evidence" value="ECO:0007669"/>
    <property type="project" value="UniProtKB-KW"/>
</dbReference>
<dbReference type="PANTHER" id="PTHR13604:SF0">
    <property type="entry name" value="ABASIC SITE PROCESSING PROTEIN HMCES"/>
    <property type="match status" value="1"/>
</dbReference>
<protein>
    <recommendedName>
        <fullName evidence="8">Abasic site processing protein</fullName>
        <ecNumber evidence="8">3.4.-.-</ecNumber>
    </recommendedName>
</protein>
<reference evidence="10" key="1">
    <citation type="submission" date="2018-01" db="EMBL/GenBank/DDBJ databases">
        <title>Complete genome of Tamlana sp. UJ94.</title>
        <authorList>
            <person name="Jung J."/>
            <person name="Chung D."/>
            <person name="Bae S.S."/>
            <person name="Baek K."/>
        </authorList>
    </citation>
    <scope>NUCLEOTIDE SEQUENCE [LARGE SCALE GENOMIC DNA]</scope>
    <source>
        <strain evidence="10">UJ94</strain>
    </source>
</reference>
<dbReference type="Gene3D" id="3.90.1680.10">
    <property type="entry name" value="SOS response associated peptidase-like"/>
    <property type="match status" value="1"/>
</dbReference>
<keyword evidence="7" id="KW-0456">Lyase</keyword>
<evidence type="ECO:0000313" key="9">
    <source>
        <dbReference type="EMBL" id="AUS06109.1"/>
    </source>
</evidence>
<dbReference type="PANTHER" id="PTHR13604">
    <property type="entry name" value="DC12-RELATED"/>
    <property type="match status" value="1"/>
</dbReference>
<keyword evidence="6" id="KW-0238">DNA-binding</keyword>
<dbReference type="GO" id="GO:0016829">
    <property type="term" value="F:lyase activity"/>
    <property type="evidence" value="ECO:0007669"/>
    <property type="project" value="UniProtKB-KW"/>
</dbReference>
<dbReference type="GO" id="GO:0003697">
    <property type="term" value="F:single-stranded DNA binding"/>
    <property type="evidence" value="ECO:0007669"/>
    <property type="project" value="InterPro"/>
</dbReference>
<evidence type="ECO:0000256" key="8">
    <source>
        <dbReference type="RuleBase" id="RU364100"/>
    </source>
</evidence>
<dbReference type="AlphaFoldDB" id="A0A2I7SJM7"/>
<dbReference type="Proteomes" id="UP000236592">
    <property type="component" value="Chromosome"/>
</dbReference>
<dbReference type="InterPro" id="IPR036590">
    <property type="entry name" value="SRAP-like"/>
</dbReference>
<dbReference type="InterPro" id="IPR003738">
    <property type="entry name" value="SRAP"/>
</dbReference>
<dbReference type="RefSeq" id="WP_102996083.1">
    <property type="nucleotide sequence ID" value="NZ_CP025938.1"/>
</dbReference>
<organism evidence="9 10">
    <name type="scientific">Pseudotamlana carrageenivorans</name>
    <dbReference type="NCBI Taxonomy" id="2069432"/>
    <lineage>
        <taxon>Bacteria</taxon>
        <taxon>Pseudomonadati</taxon>
        <taxon>Bacteroidota</taxon>
        <taxon>Flavobacteriia</taxon>
        <taxon>Flavobacteriales</taxon>
        <taxon>Flavobacteriaceae</taxon>
        <taxon>Pseudotamlana</taxon>
    </lineage>
</organism>
<evidence type="ECO:0000256" key="5">
    <source>
        <dbReference type="ARBA" id="ARBA00023124"/>
    </source>
</evidence>
<sequence length="256" mass="29396">MCFHTSTITKTKKLEQHFKVTLSSEDIRTIFDKPQYHLNGFSHPNMLVIPQQKSEVLAPGIWGIVPDHKTPEHILSYYKEAVKYGGGLNARSEKLFDHFIYKKAIHEQRCIIPVSGFYEPHEHQKKKYPFFIQNKEQKPLALAGIYSVIGSYITFSIITKNASPFFAKVHNVKKRQPLILDAEHAKSWLDPNLTTTQITDITNFFYPESHLQTHTVSKDLFSPKTDSNIARILDPVEYDGIPIGSLNFIFLSFSMV</sequence>
<comment type="similarity">
    <text evidence="1 8">Belongs to the SOS response-associated peptidase family.</text>
</comment>
<evidence type="ECO:0000313" key="10">
    <source>
        <dbReference type="Proteomes" id="UP000236592"/>
    </source>
</evidence>
<dbReference type="Pfam" id="PF02586">
    <property type="entry name" value="SRAP"/>
    <property type="match status" value="1"/>
</dbReference>
<proteinExistence type="inferred from homology"/>
<evidence type="ECO:0000256" key="4">
    <source>
        <dbReference type="ARBA" id="ARBA00022801"/>
    </source>
</evidence>
<keyword evidence="3" id="KW-0227">DNA damage</keyword>
<evidence type="ECO:0000256" key="1">
    <source>
        <dbReference type="ARBA" id="ARBA00008136"/>
    </source>
</evidence>
<evidence type="ECO:0000256" key="3">
    <source>
        <dbReference type="ARBA" id="ARBA00022763"/>
    </source>
</evidence>
<dbReference type="GO" id="GO:0006508">
    <property type="term" value="P:proteolysis"/>
    <property type="evidence" value="ECO:0007669"/>
    <property type="project" value="UniProtKB-KW"/>
</dbReference>
<keyword evidence="4 8" id="KW-0378">Hydrolase</keyword>
<dbReference type="GO" id="GO:0106300">
    <property type="term" value="P:protein-DNA covalent cross-linking repair"/>
    <property type="evidence" value="ECO:0007669"/>
    <property type="project" value="InterPro"/>
</dbReference>
<dbReference type="OrthoDB" id="9782620at2"/>
<name>A0A2I7SJM7_9FLAO</name>
<keyword evidence="5" id="KW-0190">Covalent protein-DNA linkage</keyword>
<dbReference type="EC" id="3.4.-.-" evidence="8"/>
<dbReference type="SUPFAM" id="SSF143081">
    <property type="entry name" value="BB1717-like"/>
    <property type="match status" value="1"/>
</dbReference>